<dbReference type="Proteomes" id="UP001223420">
    <property type="component" value="Unassembled WGS sequence"/>
</dbReference>
<dbReference type="AlphaFoldDB" id="A0AAJ1WWY5"/>
<evidence type="ECO:0000313" key="2">
    <source>
        <dbReference type="Proteomes" id="UP001223420"/>
    </source>
</evidence>
<dbReference type="RefSeq" id="WP_230367594.1">
    <property type="nucleotide sequence ID" value="NZ_JAJALK010000013.1"/>
</dbReference>
<gene>
    <name evidence="1" type="ORF">QO001_005053</name>
</gene>
<reference evidence="1" key="1">
    <citation type="submission" date="2023-07" db="EMBL/GenBank/DDBJ databases">
        <title>Genomic Encyclopedia of Type Strains, Phase IV (KMG-IV): sequencing the most valuable type-strain genomes for metagenomic binning, comparative biology and taxonomic classification.</title>
        <authorList>
            <person name="Goeker M."/>
        </authorList>
    </citation>
    <scope>NUCLEOTIDE SEQUENCE</scope>
    <source>
        <strain evidence="1">DSM 19569</strain>
    </source>
</reference>
<organism evidence="1 2">
    <name type="scientific">Methylobacterium brachiatum</name>
    <dbReference type="NCBI Taxonomy" id="269660"/>
    <lineage>
        <taxon>Bacteria</taxon>
        <taxon>Pseudomonadati</taxon>
        <taxon>Pseudomonadota</taxon>
        <taxon>Alphaproteobacteria</taxon>
        <taxon>Hyphomicrobiales</taxon>
        <taxon>Methylobacteriaceae</taxon>
        <taxon>Methylobacterium</taxon>
    </lineage>
</organism>
<proteinExistence type="predicted"/>
<comment type="caution">
    <text evidence="1">The sequence shown here is derived from an EMBL/GenBank/DDBJ whole genome shotgun (WGS) entry which is preliminary data.</text>
</comment>
<evidence type="ECO:0000313" key="1">
    <source>
        <dbReference type="EMBL" id="MDQ0546104.1"/>
    </source>
</evidence>
<dbReference type="EMBL" id="JAUSWL010000012">
    <property type="protein sequence ID" value="MDQ0546104.1"/>
    <property type="molecule type" value="Genomic_DNA"/>
</dbReference>
<name>A0AAJ1WWY5_9HYPH</name>
<protein>
    <submittedName>
        <fullName evidence="1">Uncharacterized protein</fullName>
    </submittedName>
</protein>
<accession>A0AAJ1WWY5</accession>
<sequence>MPDNLKFRSASDKDLFDLLMSAKQRISEKALRSIALERGILYSERSDREYLCDAISLLPHDYGSVVRLIDAREAPARQEKRTFTTLPVELDLPELDLVLNVYKSEPGYQDELTIHHKRATGVTVNIAYDEVDYSKTRLMQRTRRDTEIEFSFENGKTIIRSQSTTKADEVVAAITRKIEDLKRVNITPVSISLEGLSSEQRSRFFLALIRSLPEYRLMTVVNMRIASEGDDQDLEQGIDIDKDNDVAAAPELVGRVNSIVLSGNNLLQSAEYQNLRRSGFFITSMTWQSEQQAEPRDVLQFDASFKRAREGTGFRFNARIARRLQNGNPTSDFKPLEVHRQPSIWRMIETASQQVLADIKTNPPERGDKP</sequence>